<keyword evidence="3" id="KW-1185">Reference proteome</keyword>
<proteinExistence type="predicted"/>
<feature type="domain" description="Reverse transcriptase Ty1/copia-type" evidence="1">
    <location>
        <begin position="2"/>
        <end position="55"/>
    </location>
</feature>
<comment type="caution">
    <text evidence="2">The sequence shown here is derived from an EMBL/GenBank/DDBJ whole genome shotgun (WGS) entry which is preliminary data.</text>
</comment>
<dbReference type="PANTHER" id="PTHR11439">
    <property type="entry name" value="GAG-POL-RELATED RETROTRANSPOSON"/>
    <property type="match status" value="1"/>
</dbReference>
<dbReference type="PANTHER" id="PTHR11439:SF515">
    <property type="entry name" value="GAG-POL POLYPROTEIN"/>
    <property type="match status" value="1"/>
</dbReference>
<dbReference type="Proteomes" id="UP001152523">
    <property type="component" value="Unassembled WGS sequence"/>
</dbReference>
<evidence type="ECO:0000259" key="1">
    <source>
        <dbReference type="Pfam" id="PF07727"/>
    </source>
</evidence>
<gene>
    <name evidence="2" type="ORF">CEPIT_LOCUS41605</name>
</gene>
<accession>A0AAV0G9I8</accession>
<dbReference type="InterPro" id="IPR013103">
    <property type="entry name" value="RVT_2"/>
</dbReference>
<protein>
    <recommendedName>
        <fullName evidence="1">Reverse transcriptase Ty1/copia-type domain-containing protein</fullName>
    </recommendedName>
</protein>
<sequence length="188" mass="21082">MKNFEMSDLALLCYYFGIEVKQVKNTITLSQTGYAKKILEKMGMAECNPCCLPMEPRSKLNKYMEAPTTAHLNVVKQILRYVKGTIDFGCVYKREQTSEGLIGYSDSDLAEDLDDGKSTTKILYFLNDSPITWVSQKQRIVVLSSCEAEYIAATSGACQGIWLTKLLESILESANMKPVLRVQLAPLK</sequence>
<dbReference type="CDD" id="cd09272">
    <property type="entry name" value="RNase_HI_RT_Ty1"/>
    <property type="match status" value="1"/>
</dbReference>
<evidence type="ECO:0000313" key="3">
    <source>
        <dbReference type="Proteomes" id="UP001152523"/>
    </source>
</evidence>
<organism evidence="2 3">
    <name type="scientific">Cuscuta epithymum</name>
    <dbReference type="NCBI Taxonomy" id="186058"/>
    <lineage>
        <taxon>Eukaryota</taxon>
        <taxon>Viridiplantae</taxon>
        <taxon>Streptophyta</taxon>
        <taxon>Embryophyta</taxon>
        <taxon>Tracheophyta</taxon>
        <taxon>Spermatophyta</taxon>
        <taxon>Magnoliopsida</taxon>
        <taxon>eudicotyledons</taxon>
        <taxon>Gunneridae</taxon>
        <taxon>Pentapetalae</taxon>
        <taxon>asterids</taxon>
        <taxon>lamiids</taxon>
        <taxon>Solanales</taxon>
        <taxon>Convolvulaceae</taxon>
        <taxon>Cuscuteae</taxon>
        <taxon>Cuscuta</taxon>
        <taxon>Cuscuta subgen. Cuscuta</taxon>
    </lineage>
</organism>
<evidence type="ECO:0000313" key="2">
    <source>
        <dbReference type="EMBL" id="CAH9144650.1"/>
    </source>
</evidence>
<reference evidence="2" key="1">
    <citation type="submission" date="2022-07" db="EMBL/GenBank/DDBJ databases">
        <authorList>
            <person name="Macas J."/>
            <person name="Novak P."/>
            <person name="Neumann P."/>
        </authorList>
    </citation>
    <scope>NUCLEOTIDE SEQUENCE</scope>
</reference>
<dbReference type="AlphaFoldDB" id="A0AAV0G9I8"/>
<dbReference type="EMBL" id="CAMAPF010001069">
    <property type="protein sequence ID" value="CAH9144650.1"/>
    <property type="molecule type" value="Genomic_DNA"/>
</dbReference>
<dbReference type="Pfam" id="PF07727">
    <property type="entry name" value="RVT_2"/>
    <property type="match status" value="1"/>
</dbReference>
<name>A0AAV0G9I8_9ASTE</name>